<organism evidence="1 2">
    <name type="scientific">[Clostridium] leptum</name>
    <dbReference type="NCBI Taxonomy" id="1535"/>
    <lineage>
        <taxon>Bacteria</taxon>
        <taxon>Bacillati</taxon>
        <taxon>Bacillota</taxon>
        <taxon>Clostridia</taxon>
        <taxon>Eubacteriales</taxon>
        <taxon>Oscillospiraceae</taxon>
        <taxon>Oscillospiraceae incertae sedis</taxon>
    </lineage>
</organism>
<dbReference type="Proteomes" id="UP000284751">
    <property type="component" value="Unassembled WGS sequence"/>
</dbReference>
<evidence type="ECO:0000313" key="1">
    <source>
        <dbReference type="EMBL" id="RGQ43055.1"/>
    </source>
</evidence>
<accession>A0A412AZV0</accession>
<protein>
    <submittedName>
        <fullName evidence="1">Plasmid segregation centromere-binding protein ParR</fullName>
    </submittedName>
</protein>
<sequence length="88" mass="10293">MSRPRFSFRPNLQNEEHRKAWDILQSVPEGQRNTFIARAILENVRQDTLGNTLRRVLREELRASPVQPEAGQEDPIPQEMLHFLDTLS</sequence>
<proteinExistence type="predicted"/>
<name>A0A412AZV0_9FIRM</name>
<evidence type="ECO:0000313" key="2">
    <source>
        <dbReference type="Proteomes" id="UP000284751"/>
    </source>
</evidence>
<dbReference type="AlphaFoldDB" id="A0A412AZV0"/>
<gene>
    <name evidence="1" type="ORF">DWY99_03410</name>
</gene>
<dbReference type="EMBL" id="QRTC01000008">
    <property type="protein sequence ID" value="RGQ43055.1"/>
    <property type="molecule type" value="Genomic_DNA"/>
</dbReference>
<reference evidence="1 2" key="1">
    <citation type="submission" date="2018-08" db="EMBL/GenBank/DDBJ databases">
        <title>A genome reference for cultivated species of the human gut microbiota.</title>
        <authorList>
            <person name="Zou Y."/>
            <person name="Xue W."/>
            <person name="Luo G."/>
        </authorList>
    </citation>
    <scope>NUCLEOTIDE SEQUENCE [LARGE SCALE GENOMIC DNA]</scope>
    <source>
        <strain evidence="1 2">AF28-26</strain>
    </source>
</reference>
<comment type="caution">
    <text evidence="1">The sequence shown here is derived from an EMBL/GenBank/DDBJ whole genome shotgun (WGS) entry which is preliminary data.</text>
</comment>